<keyword evidence="5 6" id="KW-0804">Transcription</keyword>
<evidence type="ECO:0000256" key="4">
    <source>
        <dbReference type="ARBA" id="ARBA00023125"/>
    </source>
</evidence>
<evidence type="ECO:0000256" key="5">
    <source>
        <dbReference type="ARBA" id="ARBA00023163"/>
    </source>
</evidence>
<dbReference type="Gene3D" id="1.10.1740.10">
    <property type="match status" value="1"/>
</dbReference>
<comment type="subcellular location">
    <subcellularLocation>
        <location evidence="6">Cytoplasm</location>
    </subcellularLocation>
</comment>
<comment type="subunit">
    <text evidence="6">Interacts with RsgI.</text>
</comment>
<dbReference type="HAMAP" id="MF_02064">
    <property type="entry name" value="Sigma70_SigI"/>
    <property type="match status" value="1"/>
</dbReference>
<evidence type="ECO:0000313" key="9">
    <source>
        <dbReference type="Proteomes" id="UP000070352"/>
    </source>
</evidence>
<comment type="function">
    <text evidence="6">Sigma factors are initiation factors that promote the attachment of RNA polymerase to specific initiation sites and are then released.</text>
</comment>
<dbReference type="AlphaFoldDB" id="A0A135L5K2"/>
<dbReference type="GO" id="GO:0016987">
    <property type="term" value="F:sigma factor activity"/>
    <property type="evidence" value="ECO:0007669"/>
    <property type="project" value="UniProtKB-UniRule"/>
</dbReference>
<comment type="caution">
    <text evidence="8">The sequence shown here is derived from an EMBL/GenBank/DDBJ whole genome shotgun (WGS) entry which is preliminary data.</text>
</comment>
<keyword evidence="3 6" id="KW-0731">Sigma factor</keyword>
<dbReference type="SUPFAM" id="SSF88946">
    <property type="entry name" value="Sigma2 domain of RNA polymerase sigma factors"/>
    <property type="match status" value="1"/>
</dbReference>
<dbReference type="InterPro" id="IPR013325">
    <property type="entry name" value="RNA_pol_sigma_r2"/>
</dbReference>
<organism evidence="8 9">
    <name type="scientific">Tepidibacillus decaturensis</name>
    <dbReference type="NCBI Taxonomy" id="1413211"/>
    <lineage>
        <taxon>Bacteria</taxon>
        <taxon>Bacillati</taxon>
        <taxon>Bacillota</taxon>
        <taxon>Bacilli</taxon>
        <taxon>Bacillales</taxon>
        <taxon>Bacillaceae</taxon>
        <taxon>Tepidibacillus</taxon>
    </lineage>
</organism>
<dbReference type="GO" id="GO:0005737">
    <property type="term" value="C:cytoplasm"/>
    <property type="evidence" value="ECO:0007669"/>
    <property type="project" value="UniProtKB-SubCell"/>
</dbReference>
<feature type="domain" description="RNA polymerase sigma-70 region 2" evidence="7">
    <location>
        <begin position="46"/>
        <end position="115"/>
    </location>
</feature>
<evidence type="ECO:0000256" key="3">
    <source>
        <dbReference type="ARBA" id="ARBA00023082"/>
    </source>
</evidence>
<keyword evidence="4 6" id="KW-0238">DNA-binding</keyword>
<evidence type="ECO:0000259" key="7">
    <source>
        <dbReference type="Pfam" id="PF04542"/>
    </source>
</evidence>
<dbReference type="NCBIfam" id="TIGR02895">
    <property type="entry name" value="spore_sigI"/>
    <property type="match status" value="1"/>
</dbReference>
<dbReference type="EMBL" id="LSKU01000001">
    <property type="protein sequence ID" value="KXG44256.1"/>
    <property type="molecule type" value="Genomic_DNA"/>
</dbReference>
<dbReference type="Pfam" id="PF04542">
    <property type="entry name" value="Sigma70_r2"/>
    <property type="match status" value="1"/>
</dbReference>
<name>A0A135L5K2_9BACI</name>
<feature type="short sequence motif" description="Polymerase core binding" evidence="6">
    <location>
        <begin position="70"/>
        <end position="83"/>
    </location>
</feature>
<dbReference type="InterPro" id="IPR014244">
    <property type="entry name" value="RNA_pol_sigma-I"/>
</dbReference>
<comment type="activity regulation">
    <text evidence="6">Negatively regulated by the anti-sigma-I factor RsgI.</text>
</comment>
<accession>A0A135L5K2</accession>
<dbReference type="STRING" id="1413211.U473_09745"/>
<feature type="DNA-binding region" description="H-T-H motif" evidence="6">
    <location>
        <begin position="216"/>
        <end position="235"/>
    </location>
</feature>
<evidence type="ECO:0000256" key="6">
    <source>
        <dbReference type="HAMAP-Rule" id="MF_02064"/>
    </source>
</evidence>
<keyword evidence="2 6" id="KW-0805">Transcription regulation</keyword>
<dbReference type="GO" id="GO:0003677">
    <property type="term" value="F:DNA binding"/>
    <property type="evidence" value="ECO:0007669"/>
    <property type="project" value="UniProtKB-UniRule"/>
</dbReference>
<keyword evidence="6" id="KW-0346">Stress response</keyword>
<dbReference type="GO" id="GO:0006352">
    <property type="term" value="P:DNA-templated transcription initiation"/>
    <property type="evidence" value="ECO:0007669"/>
    <property type="project" value="UniProtKB-UniRule"/>
</dbReference>
<dbReference type="PIRSF" id="PIRSF038953">
    <property type="entry name" value="SigI"/>
    <property type="match status" value="1"/>
</dbReference>
<evidence type="ECO:0000313" key="8">
    <source>
        <dbReference type="EMBL" id="KXG44256.1"/>
    </source>
</evidence>
<gene>
    <name evidence="6" type="primary">sigI</name>
    <name evidence="8" type="ORF">U473_09745</name>
</gene>
<protein>
    <recommendedName>
        <fullName evidence="6">RNA polymerase sigma factor SigI</fullName>
    </recommendedName>
</protein>
<comment type="similarity">
    <text evidence="6">Belongs to the sigma-70 factor family. SigI subfamily.</text>
</comment>
<dbReference type="InterPro" id="IPR007627">
    <property type="entry name" value="RNA_pol_sigma70_r2"/>
</dbReference>
<keyword evidence="9" id="KW-1185">Reference proteome</keyword>
<evidence type="ECO:0000256" key="2">
    <source>
        <dbReference type="ARBA" id="ARBA00023015"/>
    </source>
</evidence>
<evidence type="ECO:0000256" key="1">
    <source>
        <dbReference type="ARBA" id="ARBA00022490"/>
    </source>
</evidence>
<sequence length="259" mass="31033">MYHVIFNIFLGIRNQAQSKKNRRKINLDEQVQMVQAGDLELRNRLLKEYQPFILSESSAVCKRYIHQEMDEFSIALSAFNEAMDSFNHKQNTSFLSFAKMVIKRRLVDYIRKESRFQKQIPITTFEVEDEENQIINPIEMRQAIDNYQEKEIKEQRKDEMLRYIQEIEKYGITLHDLVEVSPKHADSRMQLFKIADILIEDQNMVQYLLEKKSLPIKDLLLKVEVSRKTIERNRKYIIALALIKIHDFHYLKEYLQTAK</sequence>
<reference evidence="8 9" key="1">
    <citation type="submission" date="2016-02" db="EMBL/GenBank/DDBJ databases">
        <title>Draft Genome for Tepidibacillus decaturensis nov. sp. Strain Z9, an Anaerobic, Moderately Thermophilic and Heterotrophic Bacterium from Deep Subsurface of the Illinois Basin, USA.</title>
        <authorList>
            <person name="Dong Y."/>
            <person name="Chang J.Y."/>
            <person name="Sanford R."/>
            <person name="Fouke B.W."/>
        </authorList>
    </citation>
    <scope>NUCLEOTIDE SEQUENCE [LARGE SCALE GENOMIC DNA]</scope>
    <source>
        <strain evidence="8 9">Z9</strain>
    </source>
</reference>
<proteinExistence type="inferred from homology"/>
<dbReference type="Proteomes" id="UP000070352">
    <property type="component" value="Unassembled WGS sequence"/>
</dbReference>
<keyword evidence="1 6" id="KW-0963">Cytoplasm</keyword>